<proteinExistence type="inferred from homology"/>
<dbReference type="AlphaFoldDB" id="A0A085MGF5"/>
<dbReference type="InterPro" id="IPR042099">
    <property type="entry name" value="ANL_N_sf"/>
</dbReference>
<dbReference type="SUPFAM" id="SSF56801">
    <property type="entry name" value="Acetyl-CoA synthetase-like"/>
    <property type="match status" value="1"/>
</dbReference>
<comment type="subcellular location">
    <subcellularLocation>
        <location evidence="1">Peroxisome</location>
    </subcellularLocation>
</comment>
<evidence type="ECO:0000256" key="4">
    <source>
        <dbReference type="ARBA" id="ARBA00023140"/>
    </source>
</evidence>
<dbReference type="InterPro" id="IPR000873">
    <property type="entry name" value="AMP-dep_synth/lig_dom"/>
</dbReference>
<dbReference type="PANTHER" id="PTHR24096:SF149">
    <property type="entry name" value="AMP-BINDING DOMAIN-CONTAINING PROTEIN-RELATED"/>
    <property type="match status" value="1"/>
</dbReference>
<dbReference type="PANTHER" id="PTHR24096">
    <property type="entry name" value="LONG-CHAIN-FATTY-ACID--COA LIGASE"/>
    <property type="match status" value="1"/>
</dbReference>
<dbReference type="EMBL" id="KL363194">
    <property type="protein sequence ID" value="KFD56301.1"/>
    <property type="molecule type" value="Genomic_DNA"/>
</dbReference>
<keyword evidence="4" id="KW-0576">Peroxisome</keyword>
<gene>
    <name evidence="6" type="ORF">M513_02756</name>
</gene>
<dbReference type="Gene3D" id="3.40.50.12780">
    <property type="entry name" value="N-terminal domain of ligase-like"/>
    <property type="match status" value="1"/>
</dbReference>
<keyword evidence="3" id="KW-0436">Ligase</keyword>
<sequence length="384" mass="43005">MTYGDMYKAIREANFEMHSAGVNKGDVVVILLPDSSHLLVYAVAVWQLGGIVTIISPCLSADEIEKRIRLVNAKWIISGNNWKCTFRTEDEGEKQTVLTNVSTKAYFTLQTRNVEIEQPSKPGTSTSDLLVAKVDLALIMIDQRPRTFELVAIPFTHYNVSSAIQMLGDTLVFQKRPPGELFLVCFPLWTASGLLLALHALCSHYHVVVRDCFEMHSLGNLLRKYKINILTAPVEMLAFLDENEVRENKLNSATMVCAASNHQMAQKATSVLRKLDSTVIVFSMSECLSWPFVSLEIPTNEADRTPVLVAPNFECKITDPHMVECYAEITGDIYVRGPACASTYFSGEPLSDQYGWIRTGIHGEYSEKDMCVYFSPDNDPEKEV</sequence>
<name>A0A085MGF5_9BILA</name>
<dbReference type="Proteomes" id="UP000030764">
    <property type="component" value="Unassembled WGS sequence"/>
</dbReference>
<evidence type="ECO:0000256" key="2">
    <source>
        <dbReference type="ARBA" id="ARBA00006432"/>
    </source>
</evidence>
<dbReference type="GO" id="GO:0005777">
    <property type="term" value="C:peroxisome"/>
    <property type="evidence" value="ECO:0007669"/>
    <property type="project" value="UniProtKB-SubCell"/>
</dbReference>
<evidence type="ECO:0000256" key="3">
    <source>
        <dbReference type="ARBA" id="ARBA00022598"/>
    </source>
</evidence>
<evidence type="ECO:0000313" key="7">
    <source>
        <dbReference type="Proteomes" id="UP000030764"/>
    </source>
</evidence>
<keyword evidence="7" id="KW-1185">Reference proteome</keyword>
<evidence type="ECO:0000313" key="6">
    <source>
        <dbReference type="EMBL" id="KFD56301.1"/>
    </source>
</evidence>
<evidence type="ECO:0000259" key="5">
    <source>
        <dbReference type="Pfam" id="PF00501"/>
    </source>
</evidence>
<protein>
    <recommendedName>
        <fullName evidence="5">AMP-dependent synthetase/ligase domain-containing protein</fullName>
    </recommendedName>
</protein>
<dbReference type="Pfam" id="PF00501">
    <property type="entry name" value="AMP-binding"/>
    <property type="match status" value="2"/>
</dbReference>
<feature type="domain" description="AMP-dependent synthetase/ligase" evidence="5">
    <location>
        <begin position="154"/>
        <end position="345"/>
    </location>
</feature>
<accession>A0A085MGF5</accession>
<comment type="similarity">
    <text evidence="2">Belongs to the ATP-dependent AMP-binding enzyme family.</text>
</comment>
<feature type="domain" description="AMP-dependent synthetase/ligase" evidence="5">
    <location>
        <begin position="1"/>
        <end position="118"/>
    </location>
</feature>
<evidence type="ECO:0000256" key="1">
    <source>
        <dbReference type="ARBA" id="ARBA00004275"/>
    </source>
</evidence>
<organism evidence="6 7">
    <name type="scientific">Trichuris suis</name>
    <name type="common">pig whipworm</name>
    <dbReference type="NCBI Taxonomy" id="68888"/>
    <lineage>
        <taxon>Eukaryota</taxon>
        <taxon>Metazoa</taxon>
        <taxon>Ecdysozoa</taxon>
        <taxon>Nematoda</taxon>
        <taxon>Enoplea</taxon>
        <taxon>Dorylaimia</taxon>
        <taxon>Trichinellida</taxon>
        <taxon>Trichuridae</taxon>
        <taxon>Trichuris</taxon>
    </lineage>
</organism>
<reference evidence="6 7" key="1">
    <citation type="journal article" date="2014" name="Nat. Genet.">
        <title>Genome and transcriptome of the porcine whipworm Trichuris suis.</title>
        <authorList>
            <person name="Jex A.R."/>
            <person name="Nejsum P."/>
            <person name="Schwarz E.M."/>
            <person name="Hu L."/>
            <person name="Young N.D."/>
            <person name="Hall R.S."/>
            <person name="Korhonen P.K."/>
            <person name="Liao S."/>
            <person name="Thamsborg S."/>
            <person name="Xia J."/>
            <person name="Xu P."/>
            <person name="Wang S."/>
            <person name="Scheerlinck J.P."/>
            <person name="Hofmann A."/>
            <person name="Sternberg P.W."/>
            <person name="Wang J."/>
            <person name="Gasser R.B."/>
        </authorList>
    </citation>
    <scope>NUCLEOTIDE SEQUENCE [LARGE SCALE GENOMIC DNA]</scope>
    <source>
        <strain evidence="6">DCEP-RM93M</strain>
    </source>
</reference>
<dbReference type="GO" id="GO:0016405">
    <property type="term" value="F:CoA-ligase activity"/>
    <property type="evidence" value="ECO:0007669"/>
    <property type="project" value="TreeGrafter"/>
</dbReference>